<evidence type="ECO:0000313" key="2">
    <source>
        <dbReference type="EMBL" id="PZG11301.1"/>
    </source>
</evidence>
<dbReference type="Proteomes" id="UP000248924">
    <property type="component" value="Unassembled WGS sequence"/>
</dbReference>
<keyword evidence="3" id="KW-1185">Reference proteome</keyword>
<dbReference type="InterPro" id="IPR010982">
    <property type="entry name" value="Lambda_DNA-bd_dom_sf"/>
</dbReference>
<dbReference type="PROSITE" id="PS50943">
    <property type="entry name" value="HTH_CROC1"/>
    <property type="match status" value="1"/>
</dbReference>
<dbReference type="InterPro" id="IPR001387">
    <property type="entry name" value="Cro/C1-type_HTH"/>
</dbReference>
<name>A0A2W2DLT6_9ACTN</name>
<dbReference type="AlphaFoldDB" id="A0A2W2DLT6"/>
<evidence type="ECO:0000259" key="1">
    <source>
        <dbReference type="PROSITE" id="PS50943"/>
    </source>
</evidence>
<dbReference type="SUPFAM" id="SSF47413">
    <property type="entry name" value="lambda repressor-like DNA-binding domains"/>
    <property type="match status" value="1"/>
</dbReference>
<gene>
    <name evidence="2" type="ORF">C1I95_27405</name>
</gene>
<dbReference type="Gene3D" id="1.10.260.40">
    <property type="entry name" value="lambda repressor-like DNA-binding domains"/>
    <property type="match status" value="1"/>
</dbReference>
<dbReference type="GO" id="GO:0003677">
    <property type="term" value="F:DNA binding"/>
    <property type="evidence" value="ECO:0007669"/>
    <property type="project" value="InterPro"/>
</dbReference>
<sequence length="65" mass="6954">MRAELARQQKSQRDVAAQVGLSQASVQLRLVGERPFRAEELAIIADWLGVPAGQFLPPLATAGVA</sequence>
<feature type="domain" description="HTH cro/C1-type" evidence="1">
    <location>
        <begin position="1"/>
        <end position="55"/>
    </location>
</feature>
<accession>A0A2W2DLT6</accession>
<comment type="caution">
    <text evidence="2">The sequence shown here is derived from an EMBL/GenBank/DDBJ whole genome shotgun (WGS) entry which is preliminary data.</text>
</comment>
<protein>
    <recommendedName>
        <fullName evidence="1">HTH cro/C1-type domain-containing protein</fullName>
    </recommendedName>
</protein>
<proteinExistence type="predicted"/>
<evidence type="ECO:0000313" key="3">
    <source>
        <dbReference type="Proteomes" id="UP000248924"/>
    </source>
</evidence>
<reference evidence="2 3" key="1">
    <citation type="submission" date="2018-01" db="EMBL/GenBank/DDBJ databases">
        <title>Draft genome sequence of Jishengella sp. NA12.</title>
        <authorList>
            <person name="Sahin N."/>
            <person name="Ay H."/>
            <person name="Saygin H."/>
        </authorList>
    </citation>
    <scope>NUCLEOTIDE SEQUENCE [LARGE SCALE GENOMIC DNA]</scope>
    <source>
        <strain evidence="2 3">NA12</strain>
    </source>
</reference>
<dbReference type="EMBL" id="POTY01000235">
    <property type="protein sequence ID" value="PZG11301.1"/>
    <property type="molecule type" value="Genomic_DNA"/>
</dbReference>
<dbReference type="CDD" id="cd00093">
    <property type="entry name" value="HTH_XRE"/>
    <property type="match status" value="1"/>
</dbReference>
<organism evidence="2 3">
    <name type="scientific">Micromonospora craterilacus</name>
    <dbReference type="NCBI Taxonomy" id="1655439"/>
    <lineage>
        <taxon>Bacteria</taxon>
        <taxon>Bacillati</taxon>
        <taxon>Actinomycetota</taxon>
        <taxon>Actinomycetes</taxon>
        <taxon>Micromonosporales</taxon>
        <taxon>Micromonosporaceae</taxon>
        <taxon>Micromonospora</taxon>
    </lineage>
</organism>
<dbReference type="Pfam" id="PF01381">
    <property type="entry name" value="HTH_3"/>
    <property type="match status" value="1"/>
</dbReference>